<dbReference type="AlphaFoldDB" id="A0A4V6PFD6"/>
<dbReference type="PANTHER" id="PTHR42791:SF1">
    <property type="entry name" value="N-ACETYLTRANSFERASE DOMAIN-CONTAINING PROTEIN"/>
    <property type="match status" value="1"/>
</dbReference>
<dbReference type="GO" id="GO:0016747">
    <property type="term" value="F:acyltransferase activity, transferring groups other than amino-acyl groups"/>
    <property type="evidence" value="ECO:0007669"/>
    <property type="project" value="InterPro"/>
</dbReference>
<dbReference type="Proteomes" id="UP000294739">
    <property type="component" value="Unassembled WGS sequence"/>
</dbReference>
<sequence>MLNRTPVVREAHASDLHAVADVLATAFDADPLMRFIVPADGYRRRVATLFAFEAALSPAWVAVDDGRVTGAALWAPPGHRPSPLALLRHSPKVVRTFGSRMLTAARLFRIVEQAHPKTPPHWYLQTLGAAEQGRGIGGALLRDGLARVDAAGLPAYLESSAPGNVPIYERYGFRVTGEIALPGGPSLVPMWREPVGASD</sequence>
<evidence type="ECO:0000259" key="1">
    <source>
        <dbReference type="PROSITE" id="PS51186"/>
    </source>
</evidence>
<dbReference type="PROSITE" id="PS51186">
    <property type="entry name" value="GNAT"/>
    <property type="match status" value="1"/>
</dbReference>
<protein>
    <submittedName>
        <fullName evidence="2">GNAT family N-acetyltransferase</fullName>
    </submittedName>
</protein>
<dbReference type="Gene3D" id="3.40.630.30">
    <property type="match status" value="1"/>
</dbReference>
<dbReference type="InterPro" id="IPR052523">
    <property type="entry name" value="Trichothecene_AcTrans"/>
</dbReference>
<evidence type="ECO:0000313" key="3">
    <source>
        <dbReference type="Proteomes" id="UP000294739"/>
    </source>
</evidence>
<dbReference type="SUPFAM" id="SSF55729">
    <property type="entry name" value="Acyl-CoA N-acyltransferases (Nat)"/>
    <property type="match status" value="1"/>
</dbReference>
<dbReference type="InParanoid" id="A0A4V6PFD6"/>
<dbReference type="EMBL" id="SMKZ01000048">
    <property type="protein sequence ID" value="TDE00608.1"/>
    <property type="molecule type" value="Genomic_DNA"/>
</dbReference>
<feature type="domain" description="N-acetyltransferase" evidence="1">
    <location>
        <begin position="6"/>
        <end position="195"/>
    </location>
</feature>
<organism evidence="2 3">
    <name type="scientific">Jiangella asiatica</name>
    <dbReference type="NCBI Taxonomy" id="2530372"/>
    <lineage>
        <taxon>Bacteria</taxon>
        <taxon>Bacillati</taxon>
        <taxon>Actinomycetota</taxon>
        <taxon>Actinomycetes</taxon>
        <taxon>Jiangellales</taxon>
        <taxon>Jiangellaceae</taxon>
        <taxon>Jiangella</taxon>
    </lineage>
</organism>
<keyword evidence="3" id="KW-1185">Reference proteome</keyword>
<gene>
    <name evidence="2" type="ORF">E1269_25155</name>
</gene>
<name>A0A4V6PFD6_9ACTN</name>
<dbReference type="InterPro" id="IPR016181">
    <property type="entry name" value="Acyl_CoA_acyltransferase"/>
</dbReference>
<reference evidence="2 3" key="1">
    <citation type="submission" date="2019-03" db="EMBL/GenBank/DDBJ databases">
        <title>Draft genome sequences of novel Actinobacteria.</title>
        <authorList>
            <person name="Sahin N."/>
            <person name="Ay H."/>
            <person name="Saygin H."/>
        </authorList>
    </citation>
    <scope>NUCLEOTIDE SEQUENCE [LARGE SCALE GENOMIC DNA]</scope>
    <source>
        <strain evidence="2 3">5K138</strain>
    </source>
</reference>
<evidence type="ECO:0000313" key="2">
    <source>
        <dbReference type="EMBL" id="TDE00608.1"/>
    </source>
</evidence>
<dbReference type="PANTHER" id="PTHR42791">
    <property type="entry name" value="GNAT FAMILY ACETYLTRANSFERASE"/>
    <property type="match status" value="1"/>
</dbReference>
<comment type="caution">
    <text evidence="2">The sequence shown here is derived from an EMBL/GenBank/DDBJ whole genome shotgun (WGS) entry which is preliminary data.</text>
</comment>
<proteinExistence type="predicted"/>
<accession>A0A4V6PFD6</accession>
<dbReference type="Pfam" id="PF13673">
    <property type="entry name" value="Acetyltransf_10"/>
    <property type="match status" value="1"/>
</dbReference>
<keyword evidence="2" id="KW-0808">Transferase</keyword>
<dbReference type="InterPro" id="IPR000182">
    <property type="entry name" value="GNAT_dom"/>
</dbReference>
<dbReference type="OrthoDB" id="7057833at2"/>